<evidence type="ECO:0000256" key="6">
    <source>
        <dbReference type="ARBA" id="ARBA00022729"/>
    </source>
</evidence>
<keyword evidence="10 16" id="KW-1133">Transmembrane helix</keyword>
<dbReference type="InterPro" id="IPR001611">
    <property type="entry name" value="Leu-rich_rpt"/>
</dbReference>
<keyword evidence="5 16" id="KW-0812">Transmembrane</keyword>
<dbReference type="SUPFAM" id="SSF56112">
    <property type="entry name" value="Protein kinase-like (PK-like)"/>
    <property type="match status" value="1"/>
</dbReference>
<dbReference type="EC" id="2.7.11.1" evidence="2"/>
<dbReference type="Pfam" id="PF07714">
    <property type="entry name" value="PK_Tyr_Ser-Thr"/>
    <property type="match status" value="1"/>
</dbReference>
<keyword evidence="19" id="KW-1185">Reference proteome</keyword>
<protein>
    <recommendedName>
        <fullName evidence="2">non-specific serine/threonine protein kinase</fullName>
        <ecNumber evidence="2">2.7.11.1</ecNumber>
    </recommendedName>
</protein>
<gene>
    <name evidence="18" type="ORF">LUZ62_019444</name>
</gene>
<keyword evidence="3" id="KW-0433">Leucine-rich repeat</keyword>
<evidence type="ECO:0000256" key="1">
    <source>
        <dbReference type="ARBA" id="ARBA00004162"/>
    </source>
</evidence>
<evidence type="ECO:0000256" key="9">
    <source>
        <dbReference type="ARBA" id="ARBA00022840"/>
    </source>
</evidence>
<feature type="region of interest" description="Disordered" evidence="15">
    <location>
        <begin position="651"/>
        <end position="684"/>
    </location>
</feature>
<dbReference type="PANTHER" id="PTHR45631">
    <property type="entry name" value="OS07G0107800 PROTEIN-RELATED"/>
    <property type="match status" value="1"/>
</dbReference>
<evidence type="ECO:0000256" key="5">
    <source>
        <dbReference type="ARBA" id="ARBA00022692"/>
    </source>
</evidence>
<dbReference type="Proteomes" id="UP001140206">
    <property type="component" value="Chromosome 1"/>
</dbReference>
<keyword evidence="4" id="KW-0808">Transferase</keyword>
<dbReference type="AlphaFoldDB" id="A0AAV8GML8"/>
<evidence type="ECO:0000256" key="14">
    <source>
        <dbReference type="PROSITE-ProRule" id="PRU10141"/>
    </source>
</evidence>
<dbReference type="PROSITE" id="PS50011">
    <property type="entry name" value="PROTEIN_KINASE_DOM"/>
    <property type="match status" value="1"/>
</dbReference>
<evidence type="ECO:0000259" key="17">
    <source>
        <dbReference type="PROSITE" id="PS50011"/>
    </source>
</evidence>
<keyword evidence="8 14" id="KW-0547">Nucleotide-binding</keyword>
<evidence type="ECO:0000256" key="7">
    <source>
        <dbReference type="ARBA" id="ARBA00022737"/>
    </source>
</evidence>
<feature type="compositionally biased region" description="Basic and acidic residues" evidence="15">
    <location>
        <begin position="651"/>
        <end position="663"/>
    </location>
</feature>
<evidence type="ECO:0000256" key="13">
    <source>
        <dbReference type="ARBA" id="ARBA00048679"/>
    </source>
</evidence>
<dbReference type="Pfam" id="PF12819">
    <property type="entry name" value="Malectin_like"/>
    <property type="match status" value="1"/>
</dbReference>
<feature type="transmembrane region" description="Helical" evidence="16">
    <location>
        <begin position="336"/>
        <end position="358"/>
    </location>
</feature>
<proteinExistence type="predicted"/>
<dbReference type="InterPro" id="IPR032675">
    <property type="entry name" value="LRR_dom_sf"/>
</dbReference>
<keyword evidence="18" id="KW-0418">Kinase</keyword>
<dbReference type="SUPFAM" id="SSF52058">
    <property type="entry name" value="L domain-like"/>
    <property type="match status" value="1"/>
</dbReference>
<dbReference type="Gene3D" id="1.10.510.10">
    <property type="entry name" value="Transferase(Phosphotransferase) domain 1"/>
    <property type="match status" value="1"/>
</dbReference>
<sequence>MWRGGRRRKEGMWRGPPKVFRLSRQAAEDGGSPRYPDDPYDRIWPWYQYDKAIVKSINTTANITRYGVDNYEVPSSVLQTAITPVSSTNLTTNSYDAPSYIPNFPGYYMVLHLTELQKLSGNQSRQFDIYLNDWKWYSVAELPCCKAAYIYNSEPDNYSQYVYTFVQLSNSTLPPIFNAMEVYWPMTMQANQLTSASDVSGVMAVKADYQIVRNWNGDPCSPANFSWHGVSCNTEEPPQITSLNLSYSGLSGKISDSFAKLQSITHLDLSHNNLSGDIPVSLASMLKLQVLNLSGNHLNAHVPEALMKKNNSGILLLLVDSCTNCEGHSKRSPSTIIIIVVAAVVVMVLAVIMGLLFLRMLDRRRRRGGSVEQETQIHSELKIFTHEELKAITNNFSRTIGKGGFGIVYHGHLENQTEVAVKVCSLEPNQANKQFLAEVKSLSLVHHKNLVTLVGYCKDGVNLAVVYEFLHRGSLFDHLRGKDSCSALDWKMRLNIVLEAAQATFFWDKTFEAKISDLGLSRMFSADVNSVISLSGTPGYMDPEYQLTFTLNEKSDVYSFGVILMEVVTGEPPILNARERIHIVKLVKQLLSKGSIEDVVDSRFEGEYDTNAVWKVVELAMVCTRDESANRPTMADVVVHLKDCVQIEEHRKRGKLEPSEKSDLNSGSISTSQSPSVSFAPVSR</sequence>
<dbReference type="PROSITE" id="PS00107">
    <property type="entry name" value="PROTEIN_KINASE_ATP"/>
    <property type="match status" value="1"/>
</dbReference>
<dbReference type="GO" id="GO:0005886">
    <property type="term" value="C:plasma membrane"/>
    <property type="evidence" value="ECO:0007669"/>
    <property type="project" value="UniProtKB-SubCell"/>
</dbReference>
<evidence type="ECO:0000313" key="18">
    <source>
        <dbReference type="EMBL" id="KAJ4806878.1"/>
    </source>
</evidence>
<dbReference type="GO" id="GO:0004672">
    <property type="term" value="F:protein kinase activity"/>
    <property type="evidence" value="ECO:0007669"/>
    <property type="project" value="InterPro"/>
</dbReference>
<name>A0AAV8GML8_9POAL</name>
<evidence type="ECO:0000256" key="8">
    <source>
        <dbReference type="ARBA" id="ARBA00022741"/>
    </source>
</evidence>
<comment type="catalytic activity">
    <reaction evidence="13">
        <text>L-seryl-[protein] + ATP = O-phospho-L-seryl-[protein] + ADP + H(+)</text>
        <dbReference type="Rhea" id="RHEA:17989"/>
        <dbReference type="Rhea" id="RHEA-COMP:9863"/>
        <dbReference type="Rhea" id="RHEA-COMP:11604"/>
        <dbReference type="ChEBI" id="CHEBI:15378"/>
        <dbReference type="ChEBI" id="CHEBI:29999"/>
        <dbReference type="ChEBI" id="CHEBI:30616"/>
        <dbReference type="ChEBI" id="CHEBI:83421"/>
        <dbReference type="ChEBI" id="CHEBI:456216"/>
        <dbReference type="EC" id="2.7.11.1"/>
    </reaction>
</comment>
<evidence type="ECO:0000256" key="2">
    <source>
        <dbReference type="ARBA" id="ARBA00012513"/>
    </source>
</evidence>
<dbReference type="Pfam" id="PF13855">
    <property type="entry name" value="LRR_8"/>
    <property type="match status" value="1"/>
</dbReference>
<keyword evidence="9 14" id="KW-0067">ATP-binding</keyword>
<dbReference type="InterPro" id="IPR000719">
    <property type="entry name" value="Prot_kinase_dom"/>
</dbReference>
<evidence type="ECO:0000256" key="12">
    <source>
        <dbReference type="ARBA" id="ARBA00047899"/>
    </source>
</evidence>
<organism evidence="18 19">
    <name type="scientific">Rhynchospora pubera</name>
    <dbReference type="NCBI Taxonomy" id="906938"/>
    <lineage>
        <taxon>Eukaryota</taxon>
        <taxon>Viridiplantae</taxon>
        <taxon>Streptophyta</taxon>
        <taxon>Embryophyta</taxon>
        <taxon>Tracheophyta</taxon>
        <taxon>Spermatophyta</taxon>
        <taxon>Magnoliopsida</taxon>
        <taxon>Liliopsida</taxon>
        <taxon>Poales</taxon>
        <taxon>Cyperaceae</taxon>
        <taxon>Cyperoideae</taxon>
        <taxon>Rhynchosporeae</taxon>
        <taxon>Rhynchospora</taxon>
    </lineage>
</organism>
<evidence type="ECO:0000256" key="11">
    <source>
        <dbReference type="ARBA" id="ARBA00023136"/>
    </source>
</evidence>
<dbReference type="PANTHER" id="PTHR45631:SF202">
    <property type="entry name" value="SENESCENCE-INDUCED RECEPTOR-LIKE SERINE_THREONINE-PROTEIN KINASE"/>
    <property type="match status" value="1"/>
</dbReference>
<evidence type="ECO:0000256" key="4">
    <source>
        <dbReference type="ARBA" id="ARBA00022679"/>
    </source>
</evidence>
<evidence type="ECO:0000256" key="16">
    <source>
        <dbReference type="SAM" id="Phobius"/>
    </source>
</evidence>
<dbReference type="EMBL" id="JAMFTS010000001">
    <property type="protein sequence ID" value="KAJ4806878.1"/>
    <property type="molecule type" value="Genomic_DNA"/>
</dbReference>
<dbReference type="InterPro" id="IPR017441">
    <property type="entry name" value="Protein_kinase_ATP_BS"/>
</dbReference>
<reference evidence="18" key="1">
    <citation type="submission" date="2022-08" db="EMBL/GenBank/DDBJ databases">
        <authorList>
            <person name="Marques A."/>
        </authorList>
    </citation>
    <scope>NUCLEOTIDE SEQUENCE</scope>
    <source>
        <strain evidence="18">RhyPub2mFocal</strain>
        <tissue evidence="18">Leaves</tissue>
    </source>
</reference>
<evidence type="ECO:0000256" key="3">
    <source>
        <dbReference type="ARBA" id="ARBA00022614"/>
    </source>
</evidence>
<dbReference type="FunFam" id="3.80.10.10:FF:000129">
    <property type="entry name" value="Leucine-rich repeat receptor-like kinase"/>
    <property type="match status" value="1"/>
</dbReference>
<dbReference type="InterPro" id="IPR011009">
    <property type="entry name" value="Kinase-like_dom_sf"/>
</dbReference>
<dbReference type="Gene3D" id="3.30.200.20">
    <property type="entry name" value="Phosphorylase Kinase, domain 1"/>
    <property type="match status" value="1"/>
</dbReference>
<keyword evidence="11 16" id="KW-0472">Membrane</keyword>
<keyword evidence="7" id="KW-0677">Repeat</keyword>
<dbReference type="GO" id="GO:0005524">
    <property type="term" value="F:ATP binding"/>
    <property type="evidence" value="ECO:0007669"/>
    <property type="project" value="UniProtKB-UniRule"/>
</dbReference>
<dbReference type="InterPro" id="IPR024788">
    <property type="entry name" value="Malectin-like_Carb-bd_dom"/>
</dbReference>
<keyword evidence="6" id="KW-0732">Signal</keyword>
<feature type="domain" description="Protein kinase" evidence="17">
    <location>
        <begin position="394"/>
        <end position="643"/>
    </location>
</feature>
<comment type="subcellular location">
    <subcellularLocation>
        <location evidence="1">Cell membrane</location>
        <topology evidence="1">Single-pass membrane protein</topology>
    </subcellularLocation>
</comment>
<feature type="binding site" evidence="14">
    <location>
        <position position="422"/>
    </location>
    <ligand>
        <name>ATP</name>
        <dbReference type="ChEBI" id="CHEBI:30616"/>
    </ligand>
</feature>
<evidence type="ECO:0000256" key="10">
    <source>
        <dbReference type="ARBA" id="ARBA00022989"/>
    </source>
</evidence>
<feature type="compositionally biased region" description="Polar residues" evidence="15">
    <location>
        <begin position="664"/>
        <end position="677"/>
    </location>
</feature>
<dbReference type="FunFam" id="3.30.200.20:FF:000178">
    <property type="entry name" value="serine/threonine-protein kinase PBS1-like"/>
    <property type="match status" value="1"/>
</dbReference>
<comment type="catalytic activity">
    <reaction evidence="12">
        <text>L-threonyl-[protein] + ATP = O-phospho-L-threonyl-[protein] + ADP + H(+)</text>
        <dbReference type="Rhea" id="RHEA:46608"/>
        <dbReference type="Rhea" id="RHEA-COMP:11060"/>
        <dbReference type="Rhea" id="RHEA-COMP:11605"/>
        <dbReference type="ChEBI" id="CHEBI:15378"/>
        <dbReference type="ChEBI" id="CHEBI:30013"/>
        <dbReference type="ChEBI" id="CHEBI:30616"/>
        <dbReference type="ChEBI" id="CHEBI:61977"/>
        <dbReference type="ChEBI" id="CHEBI:456216"/>
        <dbReference type="EC" id="2.7.11.1"/>
    </reaction>
</comment>
<comment type="caution">
    <text evidence="18">The sequence shown here is derived from an EMBL/GenBank/DDBJ whole genome shotgun (WGS) entry which is preliminary data.</text>
</comment>
<evidence type="ECO:0000256" key="15">
    <source>
        <dbReference type="SAM" id="MobiDB-lite"/>
    </source>
</evidence>
<dbReference type="InterPro" id="IPR001245">
    <property type="entry name" value="Ser-Thr/Tyr_kinase_cat_dom"/>
</dbReference>
<evidence type="ECO:0000313" key="19">
    <source>
        <dbReference type="Proteomes" id="UP001140206"/>
    </source>
</evidence>
<dbReference type="Gene3D" id="3.80.10.10">
    <property type="entry name" value="Ribonuclease Inhibitor"/>
    <property type="match status" value="1"/>
</dbReference>
<accession>A0AAV8GML8</accession>